<reference evidence="3" key="1">
    <citation type="journal article" date="2023" name="IMA Fungus">
        <title>Comparative genomic study of the Penicillium genus elucidates a diverse pangenome and 15 lateral gene transfer events.</title>
        <authorList>
            <person name="Petersen C."/>
            <person name="Sorensen T."/>
            <person name="Nielsen M.R."/>
            <person name="Sondergaard T.E."/>
            <person name="Sorensen J.L."/>
            <person name="Fitzpatrick D.A."/>
            <person name="Frisvad J.C."/>
            <person name="Nielsen K.L."/>
        </authorList>
    </citation>
    <scope>NUCLEOTIDE SEQUENCE</scope>
    <source>
        <strain evidence="3">IBT 17514</strain>
    </source>
</reference>
<comment type="caution">
    <text evidence="3">The sequence shown here is derived from an EMBL/GenBank/DDBJ whole genome shotgun (WGS) entry which is preliminary data.</text>
</comment>
<evidence type="ECO:0000259" key="2">
    <source>
        <dbReference type="Pfam" id="PF09995"/>
    </source>
</evidence>
<accession>A0AAD6HHB3</accession>
<feature type="domain" description="ER-bound oxygenase mpaB/mpaB'/Rubber oxygenase catalytic" evidence="2">
    <location>
        <begin position="48"/>
        <end position="260"/>
    </location>
</feature>
<dbReference type="Proteomes" id="UP001215712">
    <property type="component" value="Unassembled WGS sequence"/>
</dbReference>
<evidence type="ECO:0000313" key="3">
    <source>
        <dbReference type="EMBL" id="KAJ5716264.1"/>
    </source>
</evidence>
<reference evidence="3" key="2">
    <citation type="submission" date="2023-01" db="EMBL/GenBank/DDBJ databases">
        <authorList>
            <person name="Petersen C."/>
        </authorList>
    </citation>
    <scope>NUCLEOTIDE SEQUENCE</scope>
    <source>
        <strain evidence="3">IBT 17514</strain>
    </source>
</reference>
<sequence>MSRSSSPPSPLSPLEDEKPGALPEIEDTANTDAGRLHALEQLEILPQILQEGILFAGSGAALLLQAAMPGIRATENETSKDLATELLDFLQEHISQISILVFGTNEERKVLLSLLKSQNSRFTHNPPVACWMAATLYATATDFYQRVYGRVDYDTAQRGYAEFSMLVKYLGMPEGVWPTSRTAFWSYWDEQIGHLNVSPEAARFAKELRESTDMPKWVQRIKPFLRVTTIEMLPPKIRDAYGLRSTTGTRALYRTWMGFSVAVYPAMPAKLRSYPLRYYQDRLKEKLNVV</sequence>
<protein>
    <recommendedName>
        <fullName evidence="2">ER-bound oxygenase mpaB/mpaB'/Rubber oxygenase catalytic domain-containing protein</fullName>
    </recommendedName>
</protein>
<dbReference type="PANTHER" id="PTHR36151:SF3">
    <property type="entry name" value="ER-BOUND OXYGENASE MPAB_MPAB'_RUBBER OXYGENASE CATALYTIC DOMAIN-CONTAINING PROTEIN"/>
    <property type="match status" value="1"/>
</dbReference>
<name>A0AAD6HHB3_9EURO</name>
<dbReference type="EMBL" id="JAQJAN010000012">
    <property type="protein sequence ID" value="KAJ5716264.1"/>
    <property type="molecule type" value="Genomic_DNA"/>
</dbReference>
<evidence type="ECO:0000256" key="1">
    <source>
        <dbReference type="SAM" id="MobiDB-lite"/>
    </source>
</evidence>
<gene>
    <name evidence="3" type="ORF">N7493_008175</name>
</gene>
<dbReference type="AlphaFoldDB" id="A0AAD6HHB3"/>
<proteinExistence type="predicted"/>
<feature type="region of interest" description="Disordered" evidence="1">
    <location>
        <begin position="1"/>
        <end position="25"/>
    </location>
</feature>
<dbReference type="GO" id="GO:0016491">
    <property type="term" value="F:oxidoreductase activity"/>
    <property type="evidence" value="ECO:0007669"/>
    <property type="project" value="InterPro"/>
</dbReference>
<keyword evidence="4" id="KW-1185">Reference proteome</keyword>
<dbReference type="Pfam" id="PF09995">
    <property type="entry name" value="MPAB_Lcp_cat"/>
    <property type="match status" value="1"/>
</dbReference>
<organism evidence="3 4">
    <name type="scientific">Penicillium malachiteum</name>
    <dbReference type="NCBI Taxonomy" id="1324776"/>
    <lineage>
        <taxon>Eukaryota</taxon>
        <taxon>Fungi</taxon>
        <taxon>Dikarya</taxon>
        <taxon>Ascomycota</taxon>
        <taxon>Pezizomycotina</taxon>
        <taxon>Eurotiomycetes</taxon>
        <taxon>Eurotiomycetidae</taxon>
        <taxon>Eurotiales</taxon>
        <taxon>Aspergillaceae</taxon>
        <taxon>Penicillium</taxon>
    </lineage>
</organism>
<dbReference type="InterPro" id="IPR018713">
    <property type="entry name" value="MPAB/Lcp_cat_dom"/>
</dbReference>
<dbReference type="PANTHER" id="PTHR36151">
    <property type="entry name" value="BLR2777 PROTEIN"/>
    <property type="match status" value="1"/>
</dbReference>
<evidence type="ECO:0000313" key="4">
    <source>
        <dbReference type="Proteomes" id="UP001215712"/>
    </source>
</evidence>